<dbReference type="Pfam" id="PF00096">
    <property type="entry name" value="zf-C2H2"/>
    <property type="match status" value="1"/>
</dbReference>
<dbReference type="FunFam" id="3.30.160.60:FF:000624">
    <property type="entry name" value="zinc finger protein 697"/>
    <property type="match status" value="1"/>
</dbReference>
<keyword evidence="8" id="KW-1185">Reference proteome</keyword>
<evidence type="ECO:0000256" key="5">
    <source>
        <dbReference type="PROSITE-ProRule" id="PRU00042"/>
    </source>
</evidence>
<evidence type="ECO:0000256" key="3">
    <source>
        <dbReference type="ARBA" id="ARBA00022771"/>
    </source>
</evidence>
<name>A0ABD0JZL7_9CAEN</name>
<proteinExistence type="predicted"/>
<evidence type="ECO:0000313" key="7">
    <source>
        <dbReference type="EMBL" id="KAK7480248.1"/>
    </source>
</evidence>
<comment type="caution">
    <text evidence="7">The sequence shown here is derived from an EMBL/GenBank/DDBJ whole genome shotgun (WGS) entry which is preliminary data.</text>
</comment>
<dbReference type="InterPro" id="IPR013087">
    <property type="entry name" value="Znf_C2H2_type"/>
</dbReference>
<keyword evidence="1" id="KW-0479">Metal-binding</keyword>
<dbReference type="Proteomes" id="UP001519460">
    <property type="component" value="Unassembled WGS sequence"/>
</dbReference>
<evidence type="ECO:0000259" key="6">
    <source>
        <dbReference type="PROSITE" id="PS50157"/>
    </source>
</evidence>
<dbReference type="InterPro" id="IPR036236">
    <property type="entry name" value="Znf_C2H2_sf"/>
</dbReference>
<reference evidence="7 8" key="1">
    <citation type="journal article" date="2023" name="Sci. Data">
        <title>Genome assembly of the Korean intertidal mud-creeper Batillaria attramentaria.</title>
        <authorList>
            <person name="Patra A.K."/>
            <person name="Ho P.T."/>
            <person name="Jun S."/>
            <person name="Lee S.J."/>
            <person name="Kim Y."/>
            <person name="Won Y.J."/>
        </authorList>
    </citation>
    <scope>NUCLEOTIDE SEQUENCE [LARGE SCALE GENOMIC DNA]</scope>
    <source>
        <strain evidence="7">Wonlab-2016</strain>
    </source>
</reference>
<dbReference type="PROSITE" id="PS50157">
    <property type="entry name" value="ZINC_FINGER_C2H2_2"/>
    <property type="match status" value="2"/>
</dbReference>
<dbReference type="PROSITE" id="PS00028">
    <property type="entry name" value="ZINC_FINGER_C2H2_1"/>
    <property type="match status" value="2"/>
</dbReference>
<accession>A0ABD0JZL7</accession>
<dbReference type="EMBL" id="JACVVK020000285">
    <property type="protein sequence ID" value="KAK7480248.1"/>
    <property type="molecule type" value="Genomic_DNA"/>
</dbReference>
<keyword evidence="2" id="KW-0677">Repeat</keyword>
<dbReference type="AlphaFoldDB" id="A0ABD0JZL7"/>
<sequence>MLRLHAFKAGTEPLLCDLCGTVLTSQLELNEHQKRPTHLLQRRPVLLRRSEVQAMTDHVSAQHAVESAQTLGVRPVRSSYRQKHLLVLHERSVHAKEKAFACIVAGGRSLNRSRWIGHMNMHTGVRPYPCDQCGRSFKRGEHLKQHRRLHSGGETLFSVACAMQRLLR</sequence>
<dbReference type="Gene3D" id="3.30.160.60">
    <property type="entry name" value="Classic Zinc Finger"/>
    <property type="match status" value="2"/>
</dbReference>
<evidence type="ECO:0000256" key="1">
    <source>
        <dbReference type="ARBA" id="ARBA00022723"/>
    </source>
</evidence>
<feature type="domain" description="C2H2-type" evidence="6">
    <location>
        <begin position="128"/>
        <end position="155"/>
    </location>
</feature>
<keyword evidence="3 5" id="KW-0863">Zinc-finger</keyword>
<dbReference type="SMART" id="SM00355">
    <property type="entry name" value="ZnF_C2H2"/>
    <property type="match status" value="2"/>
</dbReference>
<dbReference type="SUPFAM" id="SSF57667">
    <property type="entry name" value="beta-beta-alpha zinc fingers"/>
    <property type="match status" value="1"/>
</dbReference>
<evidence type="ECO:0000256" key="4">
    <source>
        <dbReference type="ARBA" id="ARBA00022833"/>
    </source>
</evidence>
<evidence type="ECO:0000313" key="8">
    <source>
        <dbReference type="Proteomes" id="UP001519460"/>
    </source>
</evidence>
<dbReference type="PANTHER" id="PTHR23226">
    <property type="entry name" value="ZINC FINGER AND SCAN DOMAIN-CONTAINING"/>
    <property type="match status" value="1"/>
</dbReference>
<keyword evidence="4" id="KW-0862">Zinc</keyword>
<gene>
    <name evidence="7" type="ORF">BaRGS_00028524</name>
</gene>
<protein>
    <recommendedName>
        <fullName evidence="6">C2H2-type domain-containing protein</fullName>
    </recommendedName>
</protein>
<feature type="domain" description="C2H2-type" evidence="6">
    <location>
        <begin position="14"/>
        <end position="43"/>
    </location>
</feature>
<evidence type="ECO:0000256" key="2">
    <source>
        <dbReference type="ARBA" id="ARBA00022737"/>
    </source>
</evidence>
<organism evidence="7 8">
    <name type="scientific">Batillaria attramentaria</name>
    <dbReference type="NCBI Taxonomy" id="370345"/>
    <lineage>
        <taxon>Eukaryota</taxon>
        <taxon>Metazoa</taxon>
        <taxon>Spiralia</taxon>
        <taxon>Lophotrochozoa</taxon>
        <taxon>Mollusca</taxon>
        <taxon>Gastropoda</taxon>
        <taxon>Caenogastropoda</taxon>
        <taxon>Sorbeoconcha</taxon>
        <taxon>Cerithioidea</taxon>
        <taxon>Batillariidae</taxon>
        <taxon>Batillaria</taxon>
    </lineage>
</organism>
<dbReference type="GO" id="GO:0008270">
    <property type="term" value="F:zinc ion binding"/>
    <property type="evidence" value="ECO:0007669"/>
    <property type="project" value="UniProtKB-KW"/>
</dbReference>